<dbReference type="AlphaFoldDB" id="A0A225DLL5"/>
<evidence type="ECO:0000313" key="3">
    <source>
        <dbReference type="EMBL" id="OWK41873.1"/>
    </source>
</evidence>
<dbReference type="Proteomes" id="UP000214646">
    <property type="component" value="Unassembled WGS sequence"/>
</dbReference>
<proteinExistence type="predicted"/>
<gene>
    <name evidence="3" type="ORF">FRUB_03951</name>
</gene>
<feature type="region of interest" description="Disordered" evidence="1">
    <location>
        <begin position="1"/>
        <end position="26"/>
    </location>
</feature>
<accession>A0A225DLL5</accession>
<feature type="transmembrane region" description="Helical" evidence="2">
    <location>
        <begin position="147"/>
        <end position="167"/>
    </location>
</feature>
<feature type="transmembrane region" description="Helical" evidence="2">
    <location>
        <begin position="42"/>
        <end position="62"/>
    </location>
</feature>
<reference evidence="4" key="1">
    <citation type="submission" date="2017-06" db="EMBL/GenBank/DDBJ databases">
        <title>Genome analysis of Fimbriiglobus ruber SP5, the first member of the order Planctomycetales with confirmed chitinolytic capability.</title>
        <authorList>
            <person name="Ravin N.V."/>
            <person name="Rakitin A.L."/>
            <person name="Ivanova A.A."/>
            <person name="Beletsky A.V."/>
            <person name="Kulichevskaya I.S."/>
            <person name="Mardanov A.V."/>
            <person name="Dedysh S.N."/>
        </authorList>
    </citation>
    <scope>NUCLEOTIDE SEQUENCE [LARGE SCALE GENOMIC DNA]</scope>
    <source>
        <strain evidence="4">SP5</strain>
    </source>
</reference>
<sequence length="258" mass="28300">MIIGVPPTPAASYPHAPDVPPASTPPAAKYEHEAGFSFAPKVIDWIPAGCLALIFVLVWAGWLGTFPGGVRVYTQSPMQASVGWFTTHSLPEAVLADEKYLSDHVSMNWLMLLYFPILVLATAVAWVERFVKPHQIPPAMKQFWQSWDTILLGATVALLLLIVVQSWRGFGLETAVRQKAAENAAAKLEPLDAQPDSTPKRQRTAVVNGEELGRFSLESTTACDLALLAHVVALAGLGLRFWLHRRGTKPLPRVALHW</sequence>
<organism evidence="3 4">
    <name type="scientific">Fimbriiglobus ruber</name>
    <dbReference type="NCBI Taxonomy" id="1908690"/>
    <lineage>
        <taxon>Bacteria</taxon>
        <taxon>Pseudomonadati</taxon>
        <taxon>Planctomycetota</taxon>
        <taxon>Planctomycetia</taxon>
        <taxon>Gemmatales</taxon>
        <taxon>Gemmataceae</taxon>
        <taxon>Fimbriiglobus</taxon>
    </lineage>
</organism>
<keyword evidence="2" id="KW-1133">Transmembrane helix</keyword>
<keyword evidence="4" id="KW-1185">Reference proteome</keyword>
<evidence type="ECO:0000256" key="1">
    <source>
        <dbReference type="SAM" id="MobiDB-lite"/>
    </source>
</evidence>
<keyword evidence="2" id="KW-0812">Transmembrane</keyword>
<evidence type="ECO:0000256" key="2">
    <source>
        <dbReference type="SAM" id="Phobius"/>
    </source>
</evidence>
<evidence type="ECO:0000313" key="4">
    <source>
        <dbReference type="Proteomes" id="UP000214646"/>
    </source>
</evidence>
<keyword evidence="2" id="KW-0472">Membrane</keyword>
<dbReference type="EMBL" id="NIDE01000005">
    <property type="protein sequence ID" value="OWK41873.1"/>
    <property type="molecule type" value="Genomic_DNA"/>
</dbReference>
<comment type="caution">
    <text evidence="3">The sequence shown here is derived from an EMBL/GenBank/DDBJ whole genome shotgun (WGS) entry which is preliminary data.</text>
</comment>
<name>A0A225DLL5_9BACT</name>
<protein>
    <submittedName>
        <fullName evidence="3">Uncharacterized protein</fullName>
    </submittedName>
</protein>
<feature type="transmembrane region" description="Helical" evidence="2">
    <location>
        <begin position="109"/>
        <end position="127"/>
    </location>
</feature>